<dbReference type="InterPro" id="IPR014158">
    <property type="entry name" value="T4SS_VirB5"/>
</dbReference>
<keyword evidence="2" id="KW-0732">Signal</keyword>
<comment type="caution">
    <text evidence="3">The sequence shown here is derived from an EMBL/GenBank/DDBJ whole genome shotgun (WGS) entry which is preliminary data.</text>
</comment>
<dbReference type="SUPFAM" id="SSF101082">
    <property type="entry name" value="Typo IV secretion system protein TraC"/>
    <property type="match status" value="1"/>
</dbReference>
<dbReference type="RefSeq" id="WP_131776168.1">
    <property type="nucleotide sequence ID" value="NZ_BMOB01000003.1"/>
</dbReference>
<feature type="chain" id="PRO_5037448565" description="Vir protein B5" evidence="2">
    <location>
        <begin position="21"/>
        <end position="237"/>
    </location>
</feature>
<dbReference type="Gene3D" id="1.20.58.430">
    <property type="entry name" value="Type IV secretion system, VirB5-domain"/>
    <property type="match status" value="1"/>
</dbReference>
<keyword evidence="4" id="KW-1185">Reference proteome</keyword>
<organism evidence="3 4">
    <name type="scientific">Legionella impletisoli</name>
    <dbReference type="NCBI Taxonomy" id="343510"/>
    <lineage>
        <taxon>Bacteria</taxon>
        <taxon>Pseudomonadati</taxon>
        <taxon>Pseudomonadota</taxon>
        <taxon>Gammaproteobacteria</taxon>
        <taxon>Legionellales</taxon>
        <taxon>Legionellaceae</taxon>
        <taxon>Legionella</taxon>
    </lineage>
</organism>
<name>A0A917JS54_9GAMM</name>
<gene>
    <name evidence="3" type="primary">virB5</name>
    <name evidence="3" type="ORF">GCM10007966_09030</name>
</gene>
<evidence type="ECO:0000256" key="1">
    <source>
        <dbReference type="SAM" id="Coils"/>
    </source>
</evidence>
<dbReference type="Proteomes" id="UP000630149">
    <property type="component" value="Unassembled WGS sequence"/>
</dbReference>
<proteinExistence type="predicted"/>
<dbReference type="EMBL" id="BMOB01000003">
    <property type="protein sequence ID" value="GGI82594.1"/>
    <property type="molecule type" value="Genomic_DNA"/>
</dbReference>
<reference evidence="3" key="1">
    <citation type="journal article" date="2014" name="Int. J. Syst. Evol. Microbiol.">
        <title>Complete genome sequence of Corynebacterium casei LMG S-19264T (=DSM 44701T), isolated from a smear-ripened cheese.</title>
        <authorList>
            <consortium name="US DOE Joint Genome Institute (JGI-PGF)"/>
            <person name="Walter F."/>
            <person name="Albersmeier A."/>
            <person name="Kalinowski J."/>
            <person name="Ruckert C."/>
        </authorList>
    </citation>
    <scope>NUCLEOTIDE SEQUENCE</scope>
    <source>
        <strain evidence="3">JCM 13919</strain>
    </source>
</reference>
<dbReference type="InterPro" id="IPR023220">
    <property type="entry name" value="T4SS_VirB5-domain"/>
</dbReference>
<evidence type="ECO:0000313" key="3">
    <source>
        <dbReference type="EMBL" id="GGI82594.1"/>
    </source>
</evidence>
<protein>
    <recommendedName>
        <fullName evidence="5">Vir protein B5</fullName>
    </recommendedName>
</protein>
<reference evidence="3" key="2">
    <citation type="submission" date="2020-09" db="EMBL/GenBank/DDBJ databases">
        <authorList>
            <person name="Sun Q."/>
            <person name="Ohkuma M."/>
        </authorList>
    </citation>
    <scope>NUCLEOTIDE SEQUENCE</scope>
    <source>
        <strain evidence="3">JCM 13919</strain>
    </source>
</reference>
<sequence length="237" mass="26709">MIRRTCLLLILGLLASPSYADLLGVEDAALLAKTIEQLQVLKNQYNTLKRTYENSSAQLNAIKEMKKQNKGHYGFGDLNNGLDTLQSWQSPASTWSDALRNLSGGNPSRYQALVEAYEKNHPALDENQYAQNTTPAQTARFKEDKAVNRAVLVQTTDSYNEINRRMKVLHDLSKQIEKTDNTKGAIDLNSRLITELAFIQLMSLRLQTLMNQQVAQESLAELQDRAEMAKFNCLTSK</sequence>
<evidence type="ECO:0008006" key="5">
    <source>
        <dbReference type="Google" id="ProtNLM"/>
    </source>
</evidence>
<dbReference type="Pfam" id="PF07996">
    <property type="entry name" value="T4SS"/>
    <property type="match status" value="1"/>
</dbReference>
<feature type="signal peptide" evidence="2">
    <location>
        <begin position="1"/>
        <end position="20"/>
    </location>
</feature>
<dbReference type="AlphaFoldDB" id="A0A917JS54"/>
<evidence type="ECO:0000313" key="4">
    <source>
        <dbReference type="Proteomes" id="UP000630149"/>
    </source>
</evidence>
<dbReference type="OrthoDB" id="5635858at2"/>
<keyword evidence="1" id="KW-0175">Coiled coil</keyword>
<evidence type="ECO:0000256" key="2">
    <source>
        <dbReference type="SAM" id="SignalP"/>
    </source>
</evidence>
<accession>A0A917JS54</accession>
<feature type="coiled-coil region" evidence="1">
    <location>
        <begin position="31"/>
        <end position="65"/>
    </location>
</feature>